<sequence length="39" mass="4415">MDCLNGKELALYRLQSAEERMLADNGDGSACRIIFTYDM</sequence>
<dbReference type="EMBL" id="AWQQ01000156">
    <property type="protein sequence ID" value="PHJ36709.1"/>
    <property type="molecule type" value="Genomic_DNA"/>
</dbReference>
<gene>
    <name evidence="1" type="ORF">P378_20590</name>
</gene>
<name>A0A2C6M6T0_9FIRM</name>
<dbReference type="AlphaFoldDB" id="A0A2C6M6T0"/>
<accession>A0A2C6M6T0</accession>
<comment type="caution">
    <text evidence="1">The sequence shown here is derived from an EMBL/GenBank/DDBJ whole genome shotgun (WGS) entry which is preliminary data.</text>
</comment>
<protein>
    <submittedName>
        <fullName evidence="1">Uncharacterized protein</fullName>
    </submittedName>
</protein>
<proteinExistence type="predicted"/>
<keyword evidence="2" id="KW-1185">Reference proteome</keyword>
<evidence type="ECO:0000313" key="2">
    <source>
        <dbReference type="Proteomes" id="UP000222564"/>
    </source>
</evidence>
<dbReference type="Proteomes" id="UP000222564">
    <property type="component" value="Unassembled WGS sequence"/>
</dbReference>
<reference evidence="1 2" key="1">
    <citation type="submission" date="2013-09" db="EMBL/GenBank/DDBJ databases">
        <title>Biodegradation of hydrocarbons in the deep terrestrial subsurface : characterization of a microbial consortium composed of two Desulfotomaculum species originating from a deep geological formation.</title>
        <authorList>
            <person name="Aullo T."/>
            <person name="Berlendis S."/>
            <person name="Lascourreges J.-F."/>
            <person name="Dessort D."/>
            <person name="Saint-Laurent S."/>
            <person name="Schraauwers B."/>
            <person name="Mas J."/>
            <person name="Magot M."/>
            <person name="Ranchou-Peyruse A."/>
        </authorList>
    </citation>
    <scope>NUCLEOTIDE SEQUENCE [LARGE SCALE GENOMIC DNA]</scope>
    <source>
        <strain evidence="1 2">Bs107</strain>
    </source>
</reference>
<evidence type="ECO:0000313" key="1">
    <source>
        <dbReference type="EMBL" id="PHJ36709.1"/>
    </source>
</evidence>
<organism evidence="1 2">
    <name type="scientific">Desulforamulus profundi</name>
    <dbReference type="NCBI Taxonomy" id="1383067"/>
    <lineage>
        <taxon>Bacteria</taxon>
        <taxon>Bacillati</taxon>
        <taxon>Bacillota</taxon>
        <taxon>Clostridia</taxon>
        <taxon>Eubacteriales</taxon>
        <taxon>Peptococcaceae</taxon>
        <taxon>Desulforamulus</taxon>
    </lineage>
</organism>